<dbReference type="PANTHER" id="PTHR11760:SF19">
    <property type="entry name" value="SMALL RIBOSOMAL SUBUNIT PROTEIN US3C"/>
    <property type="match status" value="1"/>
</dbReference>
<evidence type="ECO:0000313" key="12">
    <source>
        <dbReference type="Proteomes" id="UP000176951"/>
    </source>
</evidence>
<comment type="similarity">
    <text evidence="1 8 9">Belongs to the universal ribosomal protein uS3 family.</text>
</comment>
<dbReference type="GO" id="GO:0022627">
    <property type="term" value="C:cytosolic small ribosomal subunit"/>
    <property type="evidence" value="ECO:0007669"/>
    <property type="project" value="TreeGrafter"/>
</dbReference>
<dbReference type="NCBIfam" id="TIGR01009">
    <property type="entry name" value="rpsC_bact"/>
    <property type="match status" value="1"/>
</dbReference>
<dbReference type="InterPro" id="IPR001351">
    <property type="entry name" value="Ribosomal_uS3_C"/>
</dbReference>
<dbReference type="SUPFAM" id="SSF54814">
    <property type="entry name" value="Prokaryotic type KH domain (KH-domain type II)"/>
    <property type="match status" value="1"/>
</dbReference>
<evidence type="ECO:0000256" key="7">
    <source>
        <dbReference type="ARBA" id="ARBA00035257"/>
    </source>
</evidence>
<evidence type="ECO:0000256" key="1">
    <source>
        <dbReference type="ARBA" id="ARBA00010761"/>
    </source>
</evidence>
<dbReference type="InterPro" id="IPR005704">
    <property type="entry name" value="Ribosomal_uS3_bac-typ"/>
</dbReference>
<dbReference type="Gene3D" id="3.30.1140.32">
    <property type="entry name" value="Ribosomal protein S3, C-terminal domain"/>
    <property type="match status" value="1"/>
</dbReference>
<dbReference type="PROSITE" id="PS50823">
    <property type="entry name" value="KH_TYPE_2"/>
    <property type="match status" value="1"/>
</dbReference>
<comment type="function">
    <text evidence="6 8">Binds the lower part of the 30S subunit head. Binds mRNA in the 70S ribosome, positioning it for translation.</text>
</comment>
<evidence type="ECO:0000259" key="10">
    <source>
        <dbReference type="PROSITE" id="PS50823"/>
    </source>
</evidence>
<dbReference type="GO" id="GO:0003729">
    <property type="term" value="F:mRNA binding"/>
    <property type="evidence" value="ECO:0007669"/>
    <property type="project" value="UniProtKB-UniRule"/>
</dbReference>
<keyword evidence="5 8" id="KW-0687">Ribonucleoprotein</keyword>
<reference evidence="11 12" key="1">
    <citation type="journal article" date="2016" name="Nat. Commun.">
        <title>Thousands of microbial genomes shed light on interconnected biogeochemical processes in an aquifer system.</title>
        <authorList>
            <person name="Anantharaman K."/>
            <person name="Brown C.T."/>
            <person name="Hug L.A."/>
            <person name="Sharon I."/>
            <person name="Castelle C.J."/>
            <person name="Probst A.J."/>
            <person name="Thomas B.C."/>
            <person name="Singh A."/>
            <person name="Wilkins M.J."/>
            <person name="Karaoz U."/>
            <person name="Brodie E.L."/>
            <person name="Williams K.H."/>
            <person name="Hubbard S.S."/>
            <person name="Banfield J.F."/>
        </authorList>
    </citation>
    <scope>NUCLEOTIDE SEQUENCE [LARGE SCALE GENOMIC DNA]</scope>
</reference>
<dbReference type="AlphaFoldDB" id="A0A1G2PWU9"/>
<dbReference type="SUPFAM" id="SSF54821">
    <property type="entry name" value="Ribosomal protein S3 C-terminal domain"/>
    <property type="match status" value="1"/>
</dbReference>
<dbReference type="InterPro" id="IPR036419">
    <property type="entry name" value="Ribosomal_S3_C_sf"/>
</dbReference>
<dbReference type="InterPro" id="IPR009019">
    <property type="entry name" value="KH_sf_prok-type"/>
</dbReference>
<name>A0A1G2PWU9_9BACT</name>
<evidence type="ECO:0000256" key="5">
    <source>
        <dbReference type="ARBA" id="ARBA00023274"/>
    </source>
</evidence>
<comment type="subunit">
    <text evidence="8">Part of the 30S ribosomal subunit. Forms a tight complex with proteins S10 and S14.</text>
</comment>
<comment type="caution">
    <text evidence="11">The sequence shown here is derived from an EMBL/GenBank/DDBJ whole genome shotgun (WGS) entry which is preliminary data.</text>
</comment>
<dbReference type="CDD" id="cd02412">
    <property type="entry name" value="KH-II_30S_S3"/>
    <property type="match status" value="1"/>
</dbReference>
<keyword evidence="2 8" id="KW-0699">rRNA-binding</keyword>
<sequence>MGNKAQPIGLRLGISATWSSRWFDPRHFRRYLKEDIAVRDFLSKRLRTAEVESIIIERSGKKTTVIISTARPGLIIGRGGGGVEELRRHIIDTIKKTSGQDAPNIDTDLRLEVQEVRHGESSAAIVAQQVADQLEKRQPFRRILKRTIEKVSSDPKVHGVKVAVAGRLGGSEMSRREWLSSGRLPLHTLRANIDFAQVHAYTAWGAIGVKVWIYKGEVFKEKEKKEE</sequence>
<organism evidence="11 12">
    <name type="scientific">Candidatus Terrybacteria bacterium RIFCSPLOWO2_01_FULL_40_23</name>
    <dbReference type="NCBI Taxonomy" id="1802366"/>
    <lineage>
        <taxon>Bacteria</taxon>
        <taxon>Candidatus Terryibacteriota</taxon>
    </lineage>
</organism>
<evidence type="ECO:0000256" key="6">
    <source>
        <dbReference type="ARBA" id="ARBA00024998"/>
    </source>
</evidence>
<dbReference type="InterPro" id="IPR004044">
    <property type="entry name" value="KH_dom_type_2"/>
</dbReference>
<evidence type="ECO:0000256" key="8">
    <source>
        <dbReference type="HAMAP-Rule" id="MF_01309"/>
    </source>
</evidence>
<dbReference type="InterPro" id="IPR057258">
    <property type="entry name" value="Ribosomal_uS3"/>
</dbReference>
<dbReference type="FunFam" id="3.30.300.20:FF:000001">
    <property type="entry name" value="30S ribosomal protein S3"/>
    <property type="match status" value="1"/>
</dbReference>
<dbReference type="PROSITE" id="PS00548">
    <property type="entry name" value="RIBOSOMAL_S3"/>
    <property type="match status" value="1"/>
</dbReference>
<dbReference type="EMBL" id="MHSW01000014">
    <property type="protein sequence ID" value="OHA52052.1"/>
    <property type="molecule type" value="Genomic_DNA"/>
</dbReference>
<dbReference type="GO" id="GO:0003735">
    <property type="term" value="F:structural constituent of ribosome"/>
    <property type="evidence" value="ECO:0007669"/>
    <property type="project" value="InterPro"/>
</dbReference>
<dbReference type="PANTHER" id="PTHR11760">
    <property type="entry name" value="30S/40S RIBOSOMAL PROTEIN S3"/>
    <property type="match status" value="1"/>
</dbReference>
<proteinExistence type="inferred from homology"/>
<dbReference type="Proteomes" id="UP000176951">
    <property type="component" value="Unassembled WGS sequence"/>
</dbReference>
<dbReference type="Gene3D" id="3.30.300.20">
    <property type="match status" value="1"/>
</dbReference>
<dbReference type="Pfam" id="PF07650">
    <property type="entry name" value="KH_2"/>
    <property type="match status" value="1"/>
</dbReference>
<dbReference type="GO" id="GO:0006412">
    <property type="term" value="P:translation"/>
    <property type="evidence" value="ECO:0007669"/>
    <property type="project" value="UniProtKB-UniRule"/>
</dbReference>
<dbReference type="GO" id="GO:0019843">
    <property type="term" value="F:rRNA binding"/>
    <property type="evidence" value="ECO:0007669"/>
    <property type="project" value="UniProtKB-UniRule"/>
</dbReference>
<evidence type="ECO:0000256" key="9">
    <source>
        <dbReference type="RuleBase" id="RU003624"/>
    </source>
</evidence>
<keyword evidence="3 8" id="KW-0694">RNA-binding</keyword>
<dbReference type="HAMAP" id="MF_01309_B">
    <property type="entry name" value="Ribosomal_uS3_B"/>
    <property type="match status" value="1"/>
</dbReference>
<evidence type="ECO:0000256" key="4">
    <source>
        <dbReference type="ARBA" id="ARBA00022980"/>
    </source>
</evidence>
<gene>
    <name evidence="8" type="primary">rpsC</name>
    <name evidence="11" type="ORF">A3A97_00695</name>
</gene>
<dbReference type="Pfam" id="PF00189">
    <property type="entry name" value="Ribosomal_S3_C"/>
    <property type="match status" value="1"/>
</dbReference>
<protein>
    <recommendedName>
        <fullName evidence="7 8">Small ribosomal subunit protein uS3</fullName>
    </recommendedName>
</protein>
<evidence type="ECO:0000313" key="11">
    <source>
        <dbReference type="EMBL" id="OHA52052.1"/>
    </source>
</evidence>
<dbReference type="InterPro" id="IPR015946">
    <property type="entry name" value="KH_dom-like_a/b"/>
</dbReference>
<feature type="domain" description="KH type-2" evidence="10">
    <location>
        <begin position="38"/>
        <end position="117"/>
    </location>
</feature>
<evidence type="ECO:0000256" key="2">
    <source>
        <dbReference type="ARBA" id="ARBA00022730"/>
    </source>
</evidence>
<dbReference type="InterPro" id="IPR018280">
    <property type="entry name" value="Ribosomal_uS3_CS"/>
</dbReference>
<accession>A0A1G2PWU9</accession>
<evidence type="ECO:0000256" key="3">
    <source>
        <dbReference type="ARBA" id="ARBA00022884"/>
    </source>
</evidence>
<keyword evidence="4 8" id="KW-0689">Ribosomal protein</keyword>